<protein>
    <recommendedName>
        <fullName evidence="9">Nuclear rim protein 1</fullName>
    </recommendedName>
</protein>
<feature type="region of interest" description="Disordered" evidence="5">
    <location>
        <begin position="65"/>
        <end position="86"/>
    </location>
</feature>
<dbReference type="Proteomes" id="UP001465976">
    <property type="component" value="Unassembled WGS sequence"/>
</dbReference>
<evidence type="ECO:0000256" key="4">
    <source>
        <dbReference type="ARBA" id="ARBA00023136"/>
    </source>
</evidence>
<reference evidence="7 8" key="1">
    <citation type="submission" date="2024-02" db="EMBL/GenBank/DDBJ databases">
        <title>A draft genome for the cacao thread blight pathogen Marasmius crinis-equi.</title>
        <authorList>
            <person name="Cohen S.P."/>
            <person name="Baruah I.K."/>
            <person name="Amoako-Attah I."/>
            <person name="Bukari Y."/>
            <person name="Meinhardt L.W."/>
            <person name="Bailey B.A."/>
        </authorList>
    </citation>
    <scope>NUCLEOTIDE SEQUENCE [LARGE SCALE GENOMIC DNA]</scope>
    <source>
        <strain evidence="7 8">GH-76</strain>
    </source>
</reference>
<evidence type="ECO:0000256" key="2">
    <source>
        <dbReference type="ARBA" id="ARBA00022692"/>
    </source>
</evidence>
<dbReference type="Pfam" id="PF10332">
    <property type="entry name" value="DUF2418"/>
    <property type="match status" value="1"/>
</dbReference>
<dbReference type="InterPro" id="IPR018819">
    <property type="entry name" value="Nur1/Mug154"/>
</dbReference>
<evidence type="ECO:0008006" key="9">
    <source>
        <dbReference type="Google" id="ProtNLM"/>
    </source>
</evidence>
<evidence type="ECO:0000256" key="5">
    <source>
        <dbReference type="SAM" id="MobiDB-lite"/>
    </source>
</evidence>
<feature type="compositionally biased region" description="Polar residues" evidence="5">
    <location>
        <begin position="7"/>
        <end position="22"/>
    </location>
</feature>
<keyword evidence="3 6" id="KW-1133">Transmembrane helix</keyword>
<keyword evidence="2 6" id="KW-0812">Transmembrane</keyword>
<evidence type="ECO:0000256" key="1">
    <source>
        <dbReference type="ARBA" id="ARBA00004127"/>
    </source>
</evidence>
<feature type="transmembrane region" description="Helical" evidence="6">
    <location>
        <begin position="168"/>
        <end position="191"/>
    </location>
</feature>
<name>A0ABR3G1L1_9AGAR</name>
<sequence>MALRRLAQSNNAAATGSPSTPAQVPVTPRPRTARQSIGIHHSPAATPSISSSTPFDWEAARLRRPPPYATPARNGSRLSQGSGTPARRAVVRKKTFVEKVKAIPSRIAFEIALFPHNVPLPTSKTSAYALGGLLHFIHLCVRISSSRSAHTTDSEWNEMLRESEGRPWFDWTAPMTILLLAASIMNAIYAFTRIKLYRLHQKADPVSSPNAKFVSADLDFEPLEPPPLMARLRSGLWHGFLSFWRFLLGMKTPQSNTVPRKSSRVQQLEVWTPGELELTLFTIYSPAHSLLWIGTGSSNWIVMLVLMGVFGLQLNMTIKYYTHLIKDKEILAAEVMSEYNERFVYPRVNPIRKDVAIMTHQSEVVNVWED</sequence>
<evidence type="ECO:0000256" key="3">
    <source>
        <dbReference type="ARBA" id="ARBA00022989"/>
    </source>
</evidence>
<dbReference type="PANTHER" id="PTHR28293:SF1">
    <property type="entry name" value="NUCLEAR RIM PROTEIN 1"/>
    <property type="match status" value="1"/>
</dbReference>
<keyword evidence="4 6" id="KW-0472">Membrane</keyword>
<evidence type="ECO:0000313" key="8">
    <source>
        <dbReference type="Proteomes" id="UP001465976"/>
    </source>
</evidence>
<feature type="region of interest" description="Disordered" evidence="5">
    <location>
        <begin position="1"/>
        <end position="34"/>
    </location>
</feature>
<gene>
    <name evidence="7" type="ORF">V5O48_000317</name>
</gene>
<accession>A0ABR3G1L1</accession>
<evidence type="ECO:0000313" key="7">
    <source>
        <dbReference type="EMBL" id="KAL0581735.1"/>
    </source>
</evidence>
<comment type="caution">
    <text evidence="7">The sequence shown here is derived from an EMBL/GenBank/DDBJ whole genome shotgun (WGS) entry which is preliminary data.</text>
</comment>
<dbReference type="PANTHER" id="PTHR28293">
    <property type="entry name" value="NUCLEAR RIM PROTEIN 1"/>
    <property type="match status" value="1"/>
</dbReference>
<keyword evidence="8" id="KW-1185">Reference proteome</keyword>
<proteinExistence type="predicted"/>
<feature type="transmembrane region" description="Helical" evidence="6">
    <location>
        <begin position="300"/>
        <end position="318"/>
    </location>
</feature>
<comment type="subcellular location">
    <subcellularLocation>
        <location evidence="1">Endomembrane system</location>
        <topology evidence="1">Multi-pass membrane protein</topology>
    </subcellularLocation>
</comment>
<evidence type="ECO:0000256" key="6">
    <source>
        <dbReference type="SAM" id="Phobius"/>
    </source>
</evidence>
<dbReference type="EMBL" id="JBAHYK010000005">
    <property type="protein sequence ID" value="KAL0581735.1"/>
    <property type="molecule type" value="Genomic_DNA"/>
</dbReference>
<organism evidence="7 8">
    <name type="scientific">Marasmius crinis-equi</name>
    <dbReference type="NCBI Taxonomy" id="585013"/>
    <lineage>
        <taxon>Eukaryota</taxon>
        <taxon>Fungi</taxon>
        <taxon>Dikarya</taxon>
        <taxon>Basidiomycota</taxon>
        <taxon>Agaricomycotina</taxon>
        <taxon>Agaricomycetes</taxon>
        <taxon>Agaricomycetidae</taxon>
        <taxon>Agaricales</taxon>
        <taxon>Marasmiineae</taxon>
        <taxon>Marasmiaceae</taxon>
        <taxon>Marasmius</taxon>
    </lineage>
</organism>